<dbReference type="SUPFAM" id="SSF50998">
    <property type="entry name" value="Quinoprotein alcohol dehydrogenase-like"/>
    <property type="match status" value="1"/>
</dbReference>
<dbReference type="Proteomes" id="UP000192596">
    <property type="component" value="Unassembled WGS sequence"/>
</dbReference>
<dbReference type="Gene3D" id="2.130.10.10">
    <property type="entry name" value="YVTN repeat-like/Quinoprotein amine dehydrogenase"/>
    <property type="match status" value="2"/>
</dbReference>
<evidence type="ECO:0000256" key="1">
    <source>
        <dbReference type="ARBA" id="ARBA00022574"/>
    </source>
</evidence>
<dbReference type="PROSITE" id="PS50082">
    <property type="entry name" value="WD_REPEATS_2"/>
    <property type="match status" value="5"/>
</dbReference>
<evidence type="ECO:0000313" key="4">
    <source>
        <dbReference type="EMBL" id="OQO13504.1"/>
    </source>
</evidence>
<dbReference type="PROSITE" id="PS00678">
    <property type="entry name" value="WD_REPEATS_1"/>
    <property type="match status" value="3"/>
</dbReference>
<dbReference type="InterPro" id="IPR015943">
    <property type="entry name" value="WD40/YVTN_repeat-like_dom_sf"/>
</dbReference>
<reference evidence="5" key="1">
    <citation type="submission" date="2017-03" db="EMBL/GenBank/DDBJ databases">
        <title>Genomes of endolithic fungi from Antarctica.</title>
        <authorList>
            <person name="Coleine C."/>
            <person name="Masonjones S."/>
            <person name="Stajich J.E."/>
        </authorList>
    </citation>
    <scope>NUCLEOTIDE SEQUENCE [LARGE SCALE GENOMIC DNA]</scope>
    <source>
        <strain evidence="5">CCFEE 5527</strain>
    </source>
</reference>
<organism evidence="4 5">
    <name type="scientific">Cryoendolithus antarcticus</name>
    <dbReference type="NCBI Taxonomy" id="1507870"/>
    <lineage>
        <taxon>Eukaryota</taxon>
        <taxon>Fungi</taxon>
        <taxon>Dikarya</taxon>
        <taxon>Ascomycota</taxon>
        <taxon>Pezizomycotina</taxon>
        <taxon>Dothideomycetes</taxon>
        <taxon>Dothideomycetidae</taxon>
        <taxon>Cladosporiales</taxon>
        <taxon>Cladosporiaceae</taxon>
        <taxon>Cryoendolithus</taxon>
    </lineage>
</organism>
<dbReference type="AlphaFoldDB" id="A0A1V8TQB7"/>
<accession>A0A1V8TQB7</accession>
<sequence>MADPLTAVGSAAAILQITGQAWQLGKALQKFYRETQHIDETVKLLGVEVESLGDSCDLVHEQLESIVNVEAASGASAYDRDGKLWRTVCAEADQCRNTLDGLRKIVDRVKGERSSFTAQAMRQVKLNKNKENIEGIRQRIGLHSQSLQTVLQVINIRVAHLAPSYANQELRPRLDGLSEQITMLQSTVNQLKQQGASVDVTDALVTCAQDAMSSGTTLYEASVADGSIYCGRSGEDTNLRVAAWVGTLESLHEAKSSSDDQSYALTVFTDDDKYLLAFDGTSWTTDGEAIDTGAGAVPDIHDDEHYLESAMATSMLNEGKDAFDNGKWTDADQLLKEALSILDQLPSSSRPPHDTFELQYMLAACAFPVGDLAVTRDALLSLTQRMPRTDRQRIIICDARCLLSRLYVRTGELDLARVSSTSAGDGRRRLLGGNHESYFGALALSSRIYQMLDNPVRARIVGTMIPEPHRADALAAADAVFATDAMLASTTTDQEQRLQNSAVLPLRSEIYQFATSTVQSDRHPSTLPGSWVDHDQSAKVSINAQPADRDALQSSRPAVDGVPAFATQHTLASIDATQLNNDSAFSSDTLTPGTTPRLELRWSKAQHIAAHKNTVQSVRFSPDSKLIASASWDKSCKLWDTTTGKLVYGFKGDARFLSVAFSPDGSLLACGSFDHVIRVYGTKTFAIAQQLGTGVSLKSEDDWSHAVCGVAFSPDGELLAGAYEDRVIRVWNVARGTKVMRLEGHAKGIMCAIFSPDGRLIASAADDQTVRIWDVASGAEIWKLEGHAHVVRSVAFSPDGKLLASGSKDITVKLWRTDTWQLERTFEGHGKFFGEVAFSPDGKLLASNSHDVVFRTWDIATGTQQSGVVKGSGDDGFSVAFSPNGQLLAYAVWNQIILWDREETGRLAPIGIPRSGNDIGRSLRKAVAPTPPKGRLGRLFS</sequence>
<dbReference type="PRINTS" id="PR00320">
    <property type="entry name" value="GPROTEINBRPT"/>
</dbReference>
<feature type="repeat" description="WD" evidence="3">
    <location>
        <begin position="608"/>
        <end position="649"/>
    </location>
</feature>
<dbReference type="PROSITE" id="PS50294">
    <property type="entry name" value="WD_REPEATS_REGION"/>
    <property type="match status" value="5"/>
</dbReference>
<feature type="repeat" description="WD" evidence="3">
    <location>
        <begin position="707"/>
        <end position="741"/>
    </location>
</feature>
<keyword evidence="1 3" id="KW-0853">WD repeat</keyword>
<dbReference type="SMART" id="SM00320">
    <property type="entry name" value="WD40"/>
    <property type="match status" value="7"/>
</dbReference>
<dbReference type="PANTHER" id="PTHR19879:SF9">
    <property type="entry name" value="TRANSCRIPTION INITIATION FACTOR TFIID SUBUNIT 5"/>
    <property type="match status" value="1"/>
</dbReference>
<dbReference type="PANTHER" id="PTHR19879">
    <property type="entry name" value="TRANSCRIPTION INITIATION FACTOR TFIID"/>
    <property type="match status" value="1"/>
</dbReference>
<feature type="repeat" description="WD" evidence="3">
    <location>
        <begin position="826"/>
        <end position="867"/>
    </location>
</feature>
<dbReference type="STRING" id="1507870.A0A1V8TQB7"/>
<gene>
    <name evidence="4" type="ORF">B0A48_01733</name>
</gene>
<dbReference type="InterPro" id="IPR020472">
    <property type="entry name" value="WD40_PAC1"/>
</dbReference>
<dbReference type="InterPro" id="IPR011047">
    <property type="entry name" value="Quinoprotein_ADH-like_sf"/>
</dbReference>
<comment type="caution">
    <text evidence="4">The sequence shown here is derived from an EMBL/GenBank/DDBJ whole genome shotgun (WGS) entry which is preliminary data.</text>
</comment>
<evidence type="ECO:0000313" key="5">
    <source>
        <dbReference type="Proteomes" id="UP000192596"/>
    </source>
</evidence>
<dbReference type="EMBL" id="NAJO01000003">
    <property type="protein sequence ID" value="OQO13504.1"/>
    <property type="molecule type" value="Genomic_DNA"/>
</dbReference>
<protein>
    <submittedName>
        <fullName evidence="4">Uncharacterized protein</fullName>
    </submittedName>
</protein>
<feature type="repeat" description="WD" evidence="3">
    <location>
        <begin position="742"/>
        <end position="783"/>
    </location>
</feature>
<proteinExistence type="predicted"/>
<keyword evidence="2" id="KW-0677">Repeat</keyword>
<dbReference type="OrthoDB" id="194358at2759"/>
<dbReference type="CDD" id="cd00200">
    <property type="entry name" value="WD40"/>
    <property type="match status" value="1"/>
</dbReference>
<dbReference type="InterPro" id="IPR001680">
    <property type="entry name" value="WD40_rpt"/>
</dbReference>
<evidence type="ECO:0000256" key="3">
    <source>
        <dbReference type="PROSITE-ProRule" id="PRU00221"/>
    </source>
</evidence>
<feature type="repeat" description="WD" evidence="3">
    <location>
        <begin position="784"/>
        <end position="825"/>
    </location>
</feature>
<name>A0A1V8TQB7_9PEZI</name>
<dbReference type="Pfam" id="PF00400">
    <property type="entry name" value="WD40"/>
    <property type="match status" value="6"/>
</dbReference>
<dbReference type="InterPro" id="IPR019775">
    <property type="entry name" value="WD40_repeat_CS"/>
</dbReference>
<evidence type="ECO:0000256" key="2">
    <source>
        <dbReference type="ARBA" id="ARBA00022737"/>
    </source>
</evidence>
<keyword evidence="5" id="KW-1185">Reference proteome</keyword>
<dbReference type="InParanoid" id="A0A1V8TQB7"/>